<keyword evidence="2" id="KW-1003">Cell membrane</keyword>
<dbReference type="InterPro" id="IPR020635">
    <property type="entry name" value="Tyr_kinase_cat_dom"/>
</dbReference>
<evidence type="ECO:0000256" key="6">
    <source>
        <dbReference type="ARBA" id="ARBA00022840"/>
    </source>
</evidence>
<feature type="region of interest" description="Disordered" evidence="15">
    <location>
        <begin position="494"/>
        <end position="515"/>
    </location>
</feature>
<dbReference type="Gene3D" id="2.60.120.260">
    <property type="entry name" value="Galactose-binding domain-like"/>
    <property type="match status" value="1"/>
</dbReference>
<evidence type="ECO:0000259" key="17">
    <source>
        <dbReference type="PROSITE" id="PS50011"/>
    </source>
</evidence>
<evidence type="ECO:0000256" key="12">
    <source>
        <dbReference type="ARBA" id="ARBA00051243"/>
    </source>
</evidence>
<evidence type="ECO:0000256" key="2">
    <source>
        <dbReference type="ARBA" id="ARBA00022475"/>
    </source>
</evidence>
<dbReference type="PROSITE" id="PS50022">
    <property type="entry name" value="FA58C_3"/>
    <property type="match status" value="1"/>
</dbReference>
<keyword evidence="6 14" id="KW-0067">ATP-binding</keyword>
<keyword evidence="3 16" id="KW-0812">Transmembrane</keyword>
<dbReference type="FunFam" id="2.60.120.260:FF:000007">
    <property type="entry name" value="Discoidin domain receptor tyrosine kinase 1"/>
    <property type="match status" value="1"/>
</dbReference>
<dbReference type="GO" id="GO:0038062">
    <property type="term" value="F:protein tyrosine kinase collagen receptor activity"/>
    <property type="evidence" value="ECO:0007669"/>
    <property type="project" value="TreeGrafter"/>
</dbReference>
<keyword evidence="19" id="KW-1185">Reference proteome</keyword>
<dbReference type="GO" id="GO:0005524">
    <property type="term" value="F:ATP binding"/>
    <property type="evidence" value="ECO:0007669"/>
    <property type="project" value="UniProtKB-UniRule"/>
</dbReference>
<feature type="region of interest" description="Disordered" evidence="15">
    <location>
        <begin position="538"/>
        <end position="565"/>
    </location>
</feature>
<dbReference type="InterPro" id="IPR001245">
    <property type="entry name" value="Ser-Thr/Tyr_kinase_cat_dom"/>
</dbReference>
<dbReference type="Gene3D" id="1.10.510.10">
    <property type="entry name" value="Transferase(Phosphotransferase) domain 1"/>
    <property type="match status" value="1"/>
</dbReference>
<dbReference type="PANTHER" id="PTHR24416">
    <property type="entry name" value="TYROSINE-PROTEIN KINASE RECEPTOR"/>
    <property type="match status" value="1"/>
</dbReference>
<dbReference type="PANTHER" id="PTHR24416:SF634">
    <property type="entry name" value="DISCOIDIN DOMAIN-CONTAINING RECEPTOR TYROSINE KINASE B"/>
    <property type="match status" value="1"/>
</dbReference>
<keyword evidence="9" id="KW-1015">Disulfide bond</keyword>
<dbReference type="InterPro" id="IPR017441">
    <property type="entry name" value="Protein_kinase_ATP_BS"/>
</dbReference>
<dbReference type="GO" id="GO:0043235">
    <property type="term" value="C:receptor complex"/>
    <property type="evidence" value="ECO:0007669"/>
    <property type="project" value="TreeGrafter"/>
</dbReference>
<evidence type="ECO:0000313" key="20">
    <source>
        <dbReference type="WBParaSite" id="TMUE_3000014740.1"/>
    </source>
</evidence>
<dbReference type="PRINTS" id="PR00109">
    <property type="entry name" value="TYRKINASE"/>
</dbReference>
<dbReference type="Pfam" id="PF07714">
    <property type="entry name" value="PK_Tyr_Ser-Thr"/>
    <property type="match status" value="1"/>
</dbReference>
<dbReference type="WBParaSite" id="TMUE_3000014740.1">
    <property type="protein sequence ID" value="TMUE_3000014740.1"/>
    <property type="gene ID" value="WBGene00290509"/>
</dbReference>
<dbReference type="GO" id="GO:0008045">
    <property type="term" value="P:motor neuron axon guidance"/>
    <property type="evidence" value="ECO:0007669"/>
    <property type="project" value="UniProtKB-ARBA"/>
</dbReference>
<evidence type="ECO:0000256" key="3">
    <source>
        <dbReference type="ARBA" id="ARBA00022692"/>
    </source>
</evidence>
<dbReference type="InterPro" id="IPR000421">
    <property type="entry name" value="FA58C"/>
</dbReference>
<dbReference type="InterPro" id="IPR000719">
    <property type="entry name" value="Prot_kinase_dom"/>
</dbReference>
<dbReference type="Pfam" id="PF21114">
    <property type="entry name" value="DDR1-2_DS-like"/>
    <property type="match status" value="1"/>
</dbReference>
<dbReference type="PROSITE" id="PS00107">
    <property type="entry name" value="PROTEIN_KINASE_ATP"/>
    <property type="match status" value="1"/>
</dbReference>
<keyword evidence="4" id="KW-0732">Signal</keyword>
<feature type="transmembrane region" description="Helical" evidence="16">
    <location>
        <begin position="417"/>
        <end position="441"/>
    </location>
</feature>
<sequence length="910" mass="101224">MGHPRPIILLPLANRHPTKRPAEMAILWIMVVALSVARTSMAFDLGDCNLALGMESREIGDEALTASSSFDENSVGPRNARIKTEQNGGAWCPRRQINPTVREWLQIDLGTRRLVTGVETQGRYGDGVGQEFATAYSIEYWRPELAGWHRYKDRSENEILPANNDTSTAVLRKMDSPFVASKVRIVPWSDHTRTVCMRVELHGCSFADPMRSYSAPWSLAEDDRRWADNSYDGVLLPNGTVTGGLGQLYDGVVGSERLLNSSYDWVGWRRSETGSTVSLEFTFSAVRNFTSVSLHVGYFETKLMGAFSAASLHFGATREEALQRAPLEFGPPVDSLSRGARWVTLPTEHRLARCLLVKLEMAMEWLLISELKFESTPARVPSVGQRRFGNLPAGSLLNPSRKSSVAILSYDFVPTEYVALAVGVVLVLLGTGAVFLAIYLLRQRRMNASKDRRARIAPIYAYDCLAPVGRADPDFAKGLEALLTANGTVMSVAGRPTVPTNRPGDKMPSSPARMYGARELSPSDDCYYSEYADPDMASSPTVPLIPPPPVVERRRSMSGTSSLQTGLFGKKRRSCALDGQHGLAYSLYYASSDVTNPEEEEEEVQGANHVSVPLANLLASIQCPVVKRSCLEMQEKLGEGEFSEVHLYRMKVGSGGIGRQVAVKTKRSGGDDNCWKDFERELRVLAKLDHPNIVKLLGVSTDRGDCLLLVFEHMQNGDLNQYLRVRGARLSSADLLRFTVQIADGMRYLESLHFVHRDLATRNCLLNGDMSIKIADFGMARSLYQNDYYRIEGRFVLPIRWMAWECVLLGKFSTKTDVWAFGVTLWEVYTLAAEQPFALCNDQQVIENLQHMYYNQGLLVYLPKPDVCPTELYALMMSCWSKEDRDRPTFADIRSLLQGFAASGAAIGSS</sequence>
<comment type="similarity">
    <text evidence="13">Belongs to the protein kinase superfamily. Tyr protein kinase family. Insulin receptor subfamily.</text>
</comment>
<reference evidence="20" key="1">
    <citation type="submission" date="2019-12" db="UniProtKB">
        <authorList>
            <consortium name="WormBaseParasite"/>
        </authorList>
    </citation>
    <scope>IDENTIFICATION</scope>
</reference>
<evidence type="ECO:0000256" key="13">
    <source>
        <dbReference type="ARBA" id="ARBA00061639"/>
    </source>
</evidence>
<dbReference type="PROSITE" id="PS50011">
    <property type="entry name" value="PROTEIN_KINASE_DOM"/>
    <property type="match status" value="1"/>
</dbReference>
<dbReference type="CDD" id="cd00057">
    <property type="entry name" value="FA58C"/>
    <property type="match status" value="1"/>
</dbReference>
<evidence type="ECO:0000256" key="15">
    <source>
        <dbReference type="SAM" id="MobiDB-lite"/>
    </source>
</evidence>
<keyword evidence="5 14" id="KW-0547">Nucleotide-binding</keyword>
<keyword evidence="11" id="KW-0325">Glycoprotein</keyword>
<dbReference type="Gene3D" id="3.30.200.20">
    <property type="entry name" value="Phosphorylase Kinase, domain 1"/>
    <property type="match status" value="1"/>
</dbReference>
<evidence type="ECO:0000256" key="10">
    <source>
        <dbReference type="ARBA" id="ARBA00023170"/>
    </source>
</evidence>
<comment type="catalytic activity">
    <reaction evidence="12">
        <text>L-tyrosyl-[protein] + ATP = O-phospho-L-tyrosyl-[protein] + ADP + H(+)</text>
        <dbReference type="Rhea" id="RHEA:10596"/>
        <dbReference type="Rhea" id="RHEA-COMP:10136"/>
        <dbReference type="Rhea" id="RHEA-COMP:20101"/>
        <dbReference type="ChEBI" id="CHEBI:15378"/>
        <dbReference type="ChEBI" id="CHEBI:30616"/>
        <dbReference type="ChEBI" id="CHEBI:46858"/>
        <dbReference type="ChEBI" id="CHEBI:61978"/>
        <dbReference type="ChEBI" id="CHEBI:456216"/>
        <dbReference type="EC" id="2.7.10.1"/>
    </reaction>
</comment>
<dbReference type="SUPFAM" id="SSF49785">
    <property type="entry name" value="Galactose-binding domain-like"/>
    <property type="match status" value="1"/>
</dbReference>
<feature type="binding site" evidence="14">
    <location>
        <position position="664"/>
    </location>
    <ligand>
        <name>ATP</name>
        <dbReference type="ChEBI" id="CHEBI:30616"/>
    </ligand>
</feature>
<dbReference type="InterPro" id="IPR008266">
    <property type="entry name" value="Tyr_kinase_AS"/>
</dbReference>
<dbReference type="GO" id="GO:0005518">
    <property type="term" value="F:collagen binding"/>
    <property type="evidence" value="ECO:0007669"/>
    <property type="project" value="TreeGrafter"/>
</dbReference>
<evidence type="ECO:0000259" key="18">
    <source>
        <dbReference type="PROSITE" id="PS50022"/>
    </source>
</evidence>
<dbReference type="Gene3D" id="2.60.120.1190">
    <property type="match status" value="1"/>
</dbReference>
<dbReference type="GO" id="GO:0051897">
    <property type="term" value="P:positive regulation of phosphatidylinositol 3-kinase/protein kinase B signal transduction"/>
    <property type="evidence" value="ECO:0007669"/>
    <property type="project" value="TreeGrafter"/>
</dbReference>
<comment type="subcellular location">
    <subcellularLocation>
        <location evidence="1">Cell membrane</location>
        <topology evidence="1">Single-pass type I membrane protein</topology>
    </subcellularLocation>
</comment>
<dbReference type="PROSITE" id="PS01286">
    <property type="entry name" value="FA58C_2"/>
    <property type="match status" value="1"/>
</dbReference>
<dbReference type="AlphaFoldDB" id="A0A5S6R5E3"/>
<dbReference type="GO" id="GO:0048680">
    <property type="term" value="P:positive regulation of axon regeneration"/>
    <property type="evidence" value="ECO:0007669"/>
    <property type="project" value="UniProtKB-ARBA"/>
</dbReference>
<evidence type="ECO:0000256" key="4">
    <source>
        <dbReference type="ARBA" id="ARBA00022729"/>
    </source>
</evidence>
<dbReference type="GO" id="GO:0005886">
    <property type="term" value="C:plasma membrane"/>
    <property type="evidence" value="ECO:0007669"/>
    <property type="project" value="UniProtKB-SubCell"/>
</dbReference>
<keyword evidence="7 16" id="KW-1133">Transmembrane helix</keyword>
<dbReference type="FunFam" id="1.10.510.10:FF:000053">
    <property type="entry name" value="Epithelial discoidin domain-containing receptor 1"/>
    <property type="match status" value="1"/>
</dbReference>
<evidence type="ECO:0000313" key="19">
    <source>
        <dbReference type="Proteomes" id="UP000046395"/>
    </source>
</evidence>
<feature type="domain" description="Protein kinase" evidence="17">
    <location>
        <begin position="631"/>
        <end position="901"/>
    </location>
</feature>
<dbReference type="Proteomes" id="UP000046395">
    <property type="component" value="Unassembled WGS sequence"/>
</dbReference>
<evidence type="ECO:0000256" key="14">
    <source>
        <dbReference type="PROSITE-ProRule" id="PRU10141"/>
    </source>
</evidence>
<evidence type="ECO:0000256" key="11">
    <source>
        <dbReference type="ARBA" id="ARBA00023180"/>
    </source>
</evidence>
<evidence type="ECO:0000256" key="5">
    <source>
        <dbReference type="ARBA" id="ARBA00022741"/>
    </source>
</evidence>
<dbReference type="InterPro" id="IPR050122">
    <property type="entry name" value="RTK"/>
</dbReference>
<feature type="domain" description="F5/8 type C" evidence="18">
    <location>
        <begin position="48"/>
        <end position="204"/>
    </location>
</feature>
<dbReference type="SMART" id="SM00231">
    <property type="entry name" value="FA58C"/>
    <property type="match status" value="1"/>
</dbReference>
<dbReference type="InterPro" id="IPR048525">
    <property type="entry name" value="DDR1-2_DS-like"/>
</dbReference>
<dbReference type="PROSITE" id="PS00109">
    <property type="entry name" value="PROTEIN_KINASE_TYR"/>
    <property type="match status" value="1"/>
</dbReference>
<name>A0A5S6R5E3_TRIMR</name>
<proteinExistence type="inferred from homology"/>
<evidence type="ECO:0000256" key="16">
    <source>
        <dbReference type="SAM" id="Phobius"/>
    </source>
</evidence>
<dbReference type="Pfam" id="PF00754">
    <property type="entry name" value="F5_F8_type_C"/>
    <property type="match status" value="1"/>
</dbReference>
<dbReference type="InterPro" id="IPR011009">
    <property type="entry name" value="Kinase-like_dom_sf"/>
</dbReference>
<dbReference type="PROSITE" id="PS01285">
    <property type="entry name" value="FA58C_1"/>
    <property type="match status" value="1"/>
</dbReference>
<dbReference type="InterPro" id="IPR008979">
    <property type="entry name" value="Galactose-bd-like_sf"/>
</dbReference>
<evidence type="ECO:0000256" key="7">
    <source>
        <dbReference type="ARBA" id="ARBA00022989"/>
    </source>
</evidence>
<organism evidence="19 20">
    <name type="scientific">Trichuris muris</name>
    <name type="common">Mouse whipworm</name>
    <dbReference type="NCBI Taxonomy" id="70415"/>
    <lineage>
        <taxon>Eukaryota</taxon>
        <taxon>Metazoa</taxon>
        <taxon>Ecdysozoa</taxon>
        <taxon>Nematoda</taxon>
        <taxon>Enoplea</taxon>
        <taxon>Dorylaimia</taxon>
        <taxon>Trichinellida</taxon>
        <taxon>Trichuridae</taxon>
        <taxon>Trichuris</taxon>
    </lineage>
</organism>
<dbReference type="SMART" id="SM00219">
    <property type="entry name" value="TyrKc"/>
    <property type="match status" value="1"/>
</dbReference>
<evidence type="ECO:0000256" key="9">
    <source>
        <dbReference type="ARBA" id="ARBA00023157"/>
    </source>
</evidence>
<protein>
    <submittedName>
        <fullName evidence="20">Protein kinase domain-containing protein</fullName>
    </submittedName>
</protein>
<keyword evidence="10" id="KW-0675">Receptor</keyword>
<keyword evidence="8 16" id="KW-0472">Membrane</keyword>
<evidence type="ECO:0000256" key="8">
    <source>
        <dbReference type="ARBA" id="ARBA00023136"/>
    </source>
</evidence>
<dbReference type="SUPFAM" id="SSF56112">
    <property type="entry name" value="Protein kinase-like (PK-like)"/>
    <property type="match status" value="1"/>
</dbReference>
<evidence type="ECO:0000256" key="1">
    <source>
        <dbReference type="ARBA" id="ARBA00004251"/>
    </source>
</evidence>
<accession>A0A5S6R5E3</accession>